<gene>
    <name evidence="2" type="ORF">BAR1_13350</name>
</gene>
<dbReference type="InterPro" id="IPR009683">
    <property type="entry name" value="Extensin-like_C"/>
</dbReference>
<name>A0A347ULV5_9RHOB</name>
<dbReference type="AlphaFoldDB" id="A0A347ULV5"/>
<dbReference type="OrthoDB" id="9809788at2"/>
<sequence length="270" mass="29403">MARPVPQGYVPRQTTDPVFYNARIRPVPRPYAPRTTQPMIAPDLRPDAAVFIGPPGLARSLRPLPRPRNMRRIIAQANTAPEMVTPARVGREVRGPRRGSVCGDRAIRGQAIAPVRGRGACGIRNPVRVTAVDGVALTTPATIDCTTAKALKRWVHSGAKPAVGRMGGGIKSLRIVASYACRTRNSQSGAKISEHAYGHAVDIAAINLKNGTSLTVLKGWRDRRQGPVLKRMHRAACGPFGTVLGPNANRYHQDHFHFDTARYRSGSYCR</sequence>
<keyword evidence="3" id="KW-1185">Reference proteome</keyword>
<feature type="domain" description="Extensin-like C-terminal" evidence="1">
    <location>
        <begin position="115"/>
        <end position="270"/>
    </location>
</feature>
<dbReference type="EMBL" id="CP032125">
    <property type="protein sequence ID" value="AXX99833.1"/>
    <property type="molecule type" value="Genomic_DNA"/>
</dbReference>
<accession>A0A347ULV5</accession>
<protein>
    <recommendedName>
        <fullName evidence="1">Extensin-like C-terminal domain-containing protein</fullName>
    </recommendedName>
</protein>
<organism evidence="2 3">
    <name type="scientific">Profundibacter amoris</name>
    <dbReference type="NCBI Taxonomy" id="2171755"/>
    <lineage>
        <taxon>Bacteria</taxon>
        <taxon>Pseudomonadati</taxon>
        <taxon>Pseudomonadota</taxon>
        <taxon>Alphaproteobacteria</taxon>
        <taxon>Rhodobacterales</taxon>
        <taxon>Paracoccaceae</taxon>
        <taxon>Profundibacter</taxon>
    </lineage>
</organism>
<dbReference type="KEGG" id="pamo:BAR1_13350"/>
<dbReference type="SUPFAM" id="SSF55166">
    <property type="entry name" value="Hedgehog/DD-peptidase"/>
    <property type="match status" value="1"/>
</dbReference>
<dbReference type="InterPro" id="IPR009045">
    <property type="entry name" value="Zn_M74/Hedgehog-like"/>
</dbReference>
<evidence type="ECO:0000313" key="2">
    <source>
        <dbReference type="EMBL" id="AXX99833.1"/>
    </source>
</evidence>
<evidence type="ECO:0000259" key="1">
    <source>
        <dbReference type="Pfam" id="PF06904"/>
    </source>
</evidence>
<proteinExistence type="predicted"/>
<dbReference type="Pfam" id="PF06904">
    <property type="entry name" value="Extensin-like_C"/>
    <property type="match status" value="1"/>
</dbReference>
<evidence type="ECO:0000313" key="3">
    <source>
        <dbReference type="Proteomes" id="UP000261704"/>
    </source>
</evidence>
<reference evidence="2 3" key="1">
    <citation type="submission" date="2018-09" db="EMBL/GenBank/DDBJ databases">
        <title>Profundibacter amoris BAR1 gen. nov., sp. nov., a new member of the Roseobacter clade isolated at Lokis Castle Vent Field on the Arctic Mid-Oceanic Ridge.</title>
        <authorList>
            <person name="Le Moine Bauer S."/>
            <person name="Sjoeberg A.G."/>
            <person name="L'Haridon S."/>
            <person name="Stokke R."/>
            <person name="Roalkvam I."/>
            <person name="Steen I.H."/>
            <person name="Dahle H."/>
        </authorList>
    </citation>
    <scope>NUCLEOTIDE SEQUENCE [LARGE SCALE GENOMIC DNA]</scope>
    <source>
        <strain evidence="2 3">BAR1</strain>
    </source>
</reference>
<dbReference type="Proteomes" id="UP000261704">
    <property type="component" value="Chromosome"/>
</dbReference>